<comment type="caution">
    <text evidence="7">The sequence shown here is derived from an EMBL/GenBank/DDBJ whole genome shotgun (WGS) entry which is preliminary data.</text>
</comment>
<gene>
    <name evidence="7" type="ORF">ABMA27_000159</name>
</gene>
<keyword evidence="8" id="KW-1185">Reference proteome</keyword>
<evidence type="ECO:0000313" key="8">
    <source>
        <dbReference type="Proteomes" id="UP001549920"/>
    </source>
</evidence>
<feature type="domain" description="MGAT4 A/B/C C-terminal" evidence="6">
    <location>
        <begin position="438"/>
        <end position="556"/>
    </location>
</feature>
<evidence type="ECO:0008006" key="9">
    <source>
        <dbReference type="Google" id="ProtNLM"/>
    </source>
</evidence>
<dbReference type="Pfam" id="PF23524">
    <property type="entry name" value="MGAT4A_C"/>
    <property type="match status" value="1"/>
</dbReference>
<protein>
    <recommendedName>
        <fullName evidence="9">Alpha-1,3-mannosyl-glycoprotein 4-beta-N-acetylglucosaminyltransferase A</fullName>
    </recommendedName>
</protein>
<dbReference type="InterPro" id="IPR056576">
    <property type="entry name" value="MGAT4_A/B/C_C"/>
</dbReference>
<keyword evidence="4" id="KW-0812">Transmembrane</keyword>
<feature type="domain" description="MGAT4 conserved region" evidence="5">
    <location>
        <begin position="148"/>
        <end position="422"/>
    </location>
</feature>
<dbReference type="Proteomes" id="UP001549920">
    <property type="component" value="Unassembled WGS sequence"/>
</dbReference>
<evidence type="ECO:0000256" key="1">
    <source>
        <dbReference type="ARBA" id="ARBA00004922"/>
    </source>
</evidence>
<evidence type="ECO:0000256" key="3">
    <source>
        <dbReference type="ARBA" id="ARBA00022679"/>
    </source>
</evidence>
<dbReference type="PANTHER" id="PTHR12062">
    <property type="entry name" value="N-ACETYLGLUCOSAMINYLTRANSFERASE VI"/>
    <property type="match status" value="1"/>
</dbReference>
<accession>A0ABR3IMD2</accession>
<dbReference type="InterPro" id="IPR006759">
    <property type="entry name" value="Glyco_transf_54"/>
</dbReference>
<evidence type="ECO:0000256" key="4">
    <source>
        <dbReference type="SAM" id="Phobius"/>
    </source>
</evidence>
<evidence type="ECO:0000259" key="6">
    <source>
        <dbReference type="Pfam" id="PF23524"/>
    </source>
</evidence>
<reference evidence="7 8" key="1">
    <citation type="submission" date="2024-06" db="EMBL/GenBank/DDBJ databases">
        <title>A chromosome-level genome assembly of beet webworm, Loxostege sticticalis.</title>
        <authorList>
            <person name="Zhang Y."/>
        </authorList>
    </citation>
    <scope>NUCLEOTIDE SEQUENCE [LARGE SCALE GENOMIC DNA]</scope>
    <source>
        <strain evidence="7">AQ026</strain>
        <tissue evidence="7">Whole body</tissue>
    </source>
</reference>
<dbReference type="EMBL" id="JBEUOH010000001">
    <property type="protein sequence ID" value="KAL0902239.1"/>
    <property type="molecule type" value="Genomic_DNA"/>
</dbReference>
<evidence type="ECO:0000256" key="2">
    <source>
        <dbReference type="ARBA" id="ARBA00022676"/>
    </source>
</evidence>
<evidence type="ECO:0000259" key="5">
    <source>
        <dbReference type="Pfam" id="PF04666"/>
    </source>
</evidence>
<keyword evidence="3" id="KW-0808">Transferase</keyword>
<dbReference type="InterPro" id="IPR057279">
    <property type="entry name" value="MGAT4"/>
</dbReference>
<dbReference type="PANTHER" id="PTHR12062:SF9">
    <property type="entry name" value="ALPHA-1,3-MANNOSYL-GLYCOPROTEIN 4-BETA-N-ACETYLGLUCOSAMINYLTRANSFERASE A, ISOFORM A"/>
    <property type="match status" value="1"/>
</dbReference>
<organism evidence="7 8">
    <name type="scientific">Loxostege sticticalis</name>
    <name type="common">Beet webworm moth</name>
    <dbReference type="NCBI Taxonomy" id="481309"/>
    <lineage>
        <taxon>Eukaryota</taxon>
        <taxon>Metazoa</taxon>
        <taxon>Ecdysozoa</taxon>
        <taxon>Arthropoda</taxon>
        <taxon>Hexapoda</taxon>
        <taxon>Insecta</taxon>
        <taxon>Pterygota</taxon>
        <taxon>Neoptera</taxon>
        <taxon>Endopterygota</taxon>
        <taxon>Lepidoptera</taxon>
        <taxon>Glossata</taxon>
        <taxon>Ditrysia</taxon>
        <taxon>Pyraloidea</taxon>
        <taxon>Crambidae</taxon>
        <taxon>Pyraustinae</taxon>
        <taxon>Loxostege</taxon>
    </lineage>
</organism>
<dbReference type="Pfam" id="PF04666">
    <property type="entry name" value="MGAT4_cons"/>
    <property type="match status" value="1"/>
</dbReference>
<comment type="pathway">
    <text evidence="1">Protein modification; protein glycosylation.</text>
</comment>
<evidence type="ECO:0000313" key="7">
    <source>
        <dbReference type="EMBL" id="KAL0902239.1"/>
    </source>
</evidence>
<sequence length="566" mass="63949">MLMFIFGKIRSVMGHAAVGMGQLAMCACAPRKRFTYLLILCCFAISVIILGSFTSSLPREELMEQRLANMQSHLQFLESLYRSRQEDVIALESKVFSNRNYGDADQSALDGGTTMSPEVQALLKNITGTKTASGALPKPIPHMRLPFVYQLLPHLMADPNSLRPAFHMTAGRTFVDVVVGIPTVKRDKESYLMITLTHLINGLTEADFNTTLIVVMIGETDLEYVINTANQVETMFPKHVESGLIEVISPSPSYYPDLDSLPITLGDAPKRVKWRTKQNLDAIFLMAYAQSKGTFYLMLEDDVIAKNNYMRDIKQFTASTTVANPGWFFIEYCQVGGIGKLFKSVDLMHFITYVQLFYNNLPIDWLLESYLADKVCTIEKQSKTCVQSKLEIRPRYKTSLFQHIGLYSSLKGKIQKVKDSHFGPLPTFYPHKNPPVEDIKTTIKEHSDHTIKRAYDGATFFWGVKPKKGDYIEITFEKPIALGKYTFRSGNVEHTSDKFHETTIEVLPANKSNYTVVGKFDEFGLAESELSKDLGPLSAIRLVVNTDSQYWVILSEILLQPLEETR</sequence>
<feature type="transmembrane region" description="Helical" evidence="4">
    <location>
        <begin position="36"/>
        <end position="57"/>
    </location>
</feature>
<keyword evidence="2" id="KW-0328">Glycosyltransferase</keyword>
<name>A0ABR3IMD2_LOXSC</name>
<proteinExistence type="predicted"/>
<keyword evidence="4" id="KW-1133">Transmembrane helix</keyword>
<keyword evidence="4" id="KW-0472">Membrane</keyword>